<feature type="signal peptide" evidence="1">
    <location>
        <begin position="1"/>
        <end position="25"/>
    </location>
</feature>
<evidence type="ECO:0000313" key="3">
    <source>
        <dbReference type="Proteomes" id="UP000269221"/>
    </source>
</evidence>
<organism evidence="2 3">
    <name type="scientific">Hirundo rustica rustica</name>
    <dbReference type="NCBI Taxonomy" id="333673"/>
    <lineage>
        <taxon>Eukaryota</taxon>
        <taxon>Metazoa</taxon>
        <taxon>Chordata</taxon>
        <taxon>Craniata</taxon>
        <taxon>Vertebrata</taxon>
        <taxon>Euteleostomi</taxon>
        <taxon>Archelosauria</taxon>
        <taxon>Archosauria</taxon>
        <taxon>Dinosauria</taxon>
        <taxon>Saurischia</taxon>
        <taxon>Theropoda</taxon>
        <taxon>Coelurosauria</taxon>
        <taxon>Aves</taxon>
        <taxon>Neognathae</taxon>
        <taxon>Neoaves</taxon>
        <taxon>Telluraves</taxon>
        <taxon>Australaves</taxon>
        <taxon>Passeriformes</taxon>
        <taxon>Sylvioidea</taxon>
        <taxon>Hirundinidae</taxon>
        <taxon>Hirundo</taxon>
    </lineage>
</organism>
<accession>A0A3M0K697</accession>
<sequence>MLPPVKTGDIFALILVLFLALLVASKEVELQVRGNLIVLSHLLPLRGCSLRSPSRLNSPCNPEIVGIETKGEVSPYGQELEKGHCWHQKENRKNKIKSGYQNKLTMNKFELKTGKKGNVDL</sequence>
<gene>
    <name evidence="2" type="ORF">DUI87_14906</name>
</gene>
<protein>
    <submittedName>
        <fullName evidence="2">Uncharacterized protein</fullName>
    </submittedName>
</protein>
<evidence type="ECO:0000256" key="1">
    <source>
        <dbReference type="SAM" id="SignalP"/>
    </source>
</evidence>
<feature type="chain" id="PRO_5017947450" evidence="1">
    <location>
        <begin position="26"/>
        <end position="121"/>
    </location>
</feature>
<comment type="caution">
    <text evidence="2">The sequence shown here is derived from an EMBL/GenBank/DDBJ whole genome shotgun (WGS) entry which is preliminary data.</text>
</comment>
<keyword evidence="1" id="KW-0732">Signal</keyword>
<dbReference type="Proteomes" id="UP000269221">
    <property type="component" value="Unassembled WGS sequence"/>
</dbReference>
<dbReference type="AlphaFoldDB" id="A0A3M0K697"/>
<keyword evidence="3" id="KW-1185">Reference proteome</keyword>
<evidence type="ECO:0000313" key="2">
    <source>
        <dbReference type="EMBL" id="RMC08658.1"/>
    </source>
</evidence>
<dbReference type="EMBL" id="QRBI01000117">
    <property type="protein sequence ID" value="RMC08658.1"/>
    <property type="molecule type" value="Genomic_DNA"/>
</dbReference>
<reference evidence="2 3" key="1">
    <citation type="submission" date="2018-07" db="EMBL/GenBank/DDBJ databases">
        <title>A high quality draft genome assembly of the barn swallow (H. rustica rustica).</title>
        <authorList>
            <person name="Formenti G."/>
            <person name="Chiara M."/>
            <person name="Poveda L."/>
            <person name="Francoijs K.-J."/>
            <person name="Bonisoli-Alquati A."/>
            <person name="Canova L."/>
            <person name="Gianfranceschi L."/>
            <person name="Horner D.S."/>
            <person name="Saino N."/>
        </authorList>
    </citation>
    <scope>NUCLEOTIDE SEQUENCE [LARGE SCALE GENOMIC DNA]</scope>
    <source>
        <strain evidence="2">Chelidonia</strain>
        <tissue evidence="2">Blood</tissue>
    </source>
</reference>
<proteinExistence type="predicted"/>
<dbReference type="OrthoDB" id="10633839at2759"/>
<name>A0A3M0K697_HIRRU</name>